<proteinExistence type="predicted"/>
<comment type="caution">
    <text evidence="1">The sequence shown here is derived from an EMBL/GenBank/DDBJ whole genome shotgun (WGS) entry which is preliminary data.</text>
</comment>
<organism evidence="1 2">
    <name type="scientific">Meloidogyne enterolobii</name>
    <name type="common">Root-knot nematode worm</name>
    <name type="synonym">Meloidogyne mayaguensis</name>
    <dbReference type="NCBI Taxonomy" id="390850"/>
    <lineage>
        <taxon>Eukaryota</taxon>
        <taxon>Metazoa</taxon>
        <taxon>Ecdysozoa</taxon>
        <taxon>Nematoda</taxon>
        <taxon>Chromadorea</taxon>
        <taxon>Rhabditida</taxon>
        <taxon>Tylenchina</taxon>
        <taxon>Tylenchomorpha</taxon>
        <taxon>Tylenchoidea</taxon>
        <taxon>Meloidogynidae</taxon>
        <taxon>Meloidogyninae</taxon>
        <taxon>Meloidogyne</taxon>
    </lineage>
</organism>
<evidence type="ECO:0000313" key="2">
    <source>
        <dbReference type="Proteomes" id="UP001497535"/>
    </source>
</evidence>
<sequence length="121" mass="13709">MFLNIFKTFLLNIFMFILLTFTMAILQPFKTFLSFSAAFNAPQFPFQYIHFLAPFPDCLQNPKETVDFGAAALLCFFYSIHNNNNAHYSDSPSLAFFALTLISVPTLCALNTLYMPITGLP</sequence>
<gene>
    <name evidence="1" type="ORF">MENTE1834_LOCUS24010</name>
</gene>
<dbReference type="EMBL" id="CAVMJV010000031">
    <property type="protein sequence ID" value="CAK5077113.1"/>
    <property type="molecule type" value="Genomic_DNA"/>
</dbReference>
<reference evidence="1" key="1">
    <citation type="submission" date="2023-11" db="EMBL/GenBank/DDBJ databases">
        <authorList>
            <person name="Poullet M."/>
        </authorList>
    </citation>
    <scope>NUCLEOTIDE SEQUENCE</scope>
    <source>
        <strain evidence="1">E1834</strain>
    </source>
</reference>
<protein>
    <submittedName>
        <fullName evidence="1">Uncharacterized protein</fullName>
    </submittedName>
</protein>
<keyword evidence="2" id="KW-1185">Reference proteome</keyword>
<name>A0ACB0ZDW6_MELEN</name>
<accession>A0ACB0ZDW6</accession>
<dbReference type="Proteomes" id="UP001497535">
    <property type="component" value="Unassembled WGS sequence"/>
</dbReference>
<evidence type="ECO:0000313" key="1">
    <source>
        <dbReference type="EMBL" id="CAK5077113.1"/>
    </source>
</evidence>